<accession>F4S5J1</accession>
<protein>
    <submittedName>
        <fullName evidence="2">Uncharacterized protein</fullName>
    </submittedName>
</protein>
<dbReference type="EMBL" id="GL883151">
    <property type="protein sequence ID" value="EGG00033.1"/>
    <property type="molecule type" value="Genomic_DNA"/>
</dbReference>
<sequence length="269" mass="29968">MIFRRFSGCPFQMLNTPFKGCWVGRSSMEVSYSVSWSIHKARLSCFAILFLSSYSNPNPNHQLLSVKAPSNKFPLHIYIFINYLLMDPPNPVFAPSRVTQGQKRARADSAGTKGSPGATKPSQNRAKVNPGFSLLSHTIRDNTKISDDPKRGKRKDQTQQNNSCKTQANQKKNKNSSSSSKNTQLSVLPPPNKYSALNLVTLRSIMKPSGVKGIGLMRKDELLQLCLLYNPEIPSTQPPPSRPAATTSNEQSRQQLTRAFQESLDQEDI</sequence>
<evidence type="ECO:0000313" key="3">
    <source>
        <dbReference type="Proteomes" id="UP000001072"/>
    </source>
</evidence>
<reference evidence="3" key="1">
    <citation type="journal article" date="2011" name="Proc. Natl. Acad. Sci. U.S.A.">
        <title>Obligate biotrophy features unraveled by the genomic analysis of rust fungi.</title>
        <authorList>
            <person name="Duplessis S."/>
            <person name="Cuomo C.A."/>
            <person name="Lin Y.-C."/>
            <person name="Aerts A."/>
            <person name="Tisserant E."/>
            <person name="Veneault-Fourrey C."/>
            <person name="Joly D.L."/>
            <person name="Hacquard S."/>
            <person name="Amselem J."/>
            <person name="Cantarel B.L."/>
            <person name="Chiu R."/>
            <person name="Coutinho P.M."/>
            <person name="Feau N."/>
            <person name="Field M."/>
            <person name="Frey P."/>
            <person name="Gelhaye E."/>
            <person name="Goldberg J."/>
            <person name="Grabherr M.G."/>
            <person name="Kodira C.D."/>
            <person name="Kohler A."/>
            <person name="Kuees U."/>
            <person name="Lindquist E.A."/>
            <person name="Lucas S.M."/>
            <person name="Mago R."/>
            <person name="Mauceli E."/>
            <person name="Morin E."/>
            <person name="Murat C."/>
            <person name="Pangilinan J.L."/>
            <person name="Park R."/>
            <person name="Pearson M."/>
            <person name="Quesneville H."/>
            <person name="Rouhier N."/>
            <person name="Sakthikumar S."/>
            <person name="Salamov A.A."/>
            <person name="Schmutz J."/>
            <person name="Selles B."/>
            <person name="Shapiro H."/>
            <person name="Tanguay P."/>
            <person name="Tuskan G.A."/>
            <person name="Henrissat B."/>
            <person name="Van de Peer Y."/>
            <person name="Rouze P."/>
            <person name="Ellis J.G."/>
            <person name="Dodds P.N."/>
            <person name="Schein J.E."/>
            <person name="Zhong S."/>
            <person name="Hamelin R.C."/>
            <person name="Grigoriev I.V."/>
            <person name="Szabo L.J."/>
            <person name="Martin F."/>
        </authorList>
    </citation>
    <scope>NUCLEOTIDE SEQUENCE [LARGE SCALE GENOMIC DNA]</scope>
    <source>
        <strain evidence="3">98AG31 / pathotype 3-4-7</strain>
    </source>
</reference>
<feature type="compositionally biased region" description="Polar residues" evidence="1">
    <location>
        <begin position="158"/>
        <end position="168"/>
    </location>
</feature>
<gene>
    <name evidence="2" type="ORF">MELLADRAFT_112146</name>
</gene>
<dbReference type="HOGENOM" id="CLU_1034703_0_0_1"/>
<evidence type="ECO:0000256" key="1">
    <source>
        <dbReference type="SAM" id="MobiDB-lite"/>
    </source>
</evidence>
<organism evidence="3">
    <name type="scientific">Melampsora larici-populina (strain 98AG31 / pathotype 3-4-7)</name>
    <name type="common">Poplar leaf rust fungus</name>
    <dbReference type="NCBI Taxonomy" id="747676"/>
    <lineage>
        <taxon>Eukaryota</taxon>
        <taxon>Fungi</taxon>
        <taxon>Dikarya</taxon>
        <taxon>Basidiomycota</taxon>
        <taxon>Pucciniomycotina</taxon>
        <taxon>Pucciniomycetes</taxon>
        <taxon>Pucciniales</taxon>
        <taxon>Melampsoraceae</taxon>
        <taxon>Melampsora</taxon>
    </lineage>
</organism>
<dbReference type="VEuPathDB" id="FungiDB:MELLADRAFT_112146"/>
<dbReference type="AlphaFoldDB" id="F4S5J1"/>
<dbReference type="KEGG" id="mlr:MELLADRAFT_112146"/>
<proteinExistence type="predicted"/>
<name>F4S5J1_MELLP</name>
<feature type="region of interest" description="Disordered" evidence="1">
    <location>
        <begin position="95"/>
        <end position="192"/>
    </location>
</feature>
<keyword evidence="3" id="KW-1185">Reference proteome</keyword>
<feature type="compositionally biased region" description="Polar residues" evidence="1">
    <location>
        <begin position="244"/>
        <end position="260"/>
    </location>
</feature>
<dbReference type="RefSeq" id="XP_007416631.1">
    <property type="nucleotide sequence ID" value="XM_007416569.1"/>
</dbReference>
<feature type="compositionally biased region" description="Basic and acidic residues" evidence="1">
    <location>
        <begin position="138"/>
        <end position="150"/>
    </location>
</feature>
<feature type="region of interest" description="Disordered" evidence="1">
    <location>
        <begin position="231"/>
        <end position="269"/>
    </location>
</feature>
<dbReference type="InParanoid" id="F4S5J1"/>
<dbReference type="Proteomes" id="UP000001072">
    <property type="component" value="Unassembled WGS sequence"/>
</dbReference>
<dbReference type="GeneID" id="18924582"/>
<evidence type="ECO:0000313" key="2">
    <source>
        <dbReference type="EMBL" id="EGG00033.1"/>
    </source>
</evidence>